<dbReference type="AlphaFoldDB" id="A0A840MNL4"/>
<comment type="caution">
    <text evidence="7">The sequence shown here is derived from an EMBL/GenBank/DDBJ whole genome shotgun (WGS) entry which is preliminary data.</text>
</comment>
<dbReference type="PROSITE" id="PS50977">
    <property type="entry name" value="HTH_TETR_2"/>
    <property type="match status" value="1"/>
</dbReference>
<name>A0A840MNL4_9PROT</name>
<dbReference type="Pfam" id="PF00440">
    <property type="entry name" value="TetR_N"/>
    <property type="match status" value="1"/>
</dbReference>
<dbReference type="Proteomes" id="UP000575898">
    <property type="component" value="Unassembled WGS sequence"/>
</dbReference>
<keyword evidence="3 5" id="KW-0238">DNA-binding</keyword>
<dbReference type="InterPro" id="IPR001647">
    <property type="entry name" value="HTH_TetR"/>
</dbReference>
<dbReference type="GO" id="GO:0003700">
    <property type="term" value="F:DNA-binding transcription factor activity"/>
    <property type="evidence" value="ECO:0007669"/>
    <property type="project" value="TreeGrafter"/>
</dbReference>
<evidence type="ECO:0000256" key="3">
    <source>
        <dbReference type="ARBA" id="ARBA00023125"/>
    </source>
</evidence>
<keyword evidence="2" id="KW-0805">Transcription regulation</keyword>
<keyword evidence="8" id="KW-1185">Reference proteome</keyword>
<dbReference type="PRINTS" id="PR00455">
    <property type="entry name" value="HTHTETR"/>
</dbReference>
<dbReference type="Gene3D" id="1.10.357.10">
    <property type="entry name" value="Tetracycline Repressor, domain 2"/>
    <property type="match status" value="1"/>
</dbReference>
<proteinExistence type="predicted"/>
<evidence type="ECO:0000313" key="8">
    <source>
        <dbReference type="Proteomes" id="UP000575898"/>
    </source>
</evidence>
<dbReference type="InterPro" id="IPR023772">
    <property type="entry name" value="DNA-bd_HTH_TetR-type_CS"/>
</dbReference>
<feature type="DNA-binding region" description="H-T-H motif" evidence="5">
    <location>
        <begin position="81"/>
        <end position="100"/>
    </location>
</feature>
<keyword evidence="1" id="KW-0678">Repressor</keyword>
<evidence type="ECO:0000313" key="7">
    <source>
        <dbReference type="EMBL" id="MBB5017763.1"/>
    </source>
</evidence>
<dbReference type="SUPFAM" id="SSF48498">
    <property type="entry name" value="Tetracyclin repressor-like, C-terminal domain"/>
    <property type="match status" value="1"/>
</dbReference>
<dbReference type="GO" id="GO:0000976">
    <property type="term" value="F:transcription cis-regulatory region binding"/>
    <property type="evidence" value="ECO:0007669"/>
    <property type="project" value="TreeGrafter"/>
</dbReference>
<evidence type="ECO:0000259" key="6">
    <source>
        <dbReference type="PROSITE" id="PS50977"/>
    </source>
</evidence>
<evidence type="ECO:0000256" key="1">
    <source>
        <dbReference type="ARBA" id="ARBA00022491"/>
    </source>
</evidence>
<dbReference type="EMBL" id="JACHHY010000005">
    <property type="protein sequence ID" value="MBB5017763.1"/>
    <property type="molecule type" value="Genomic_DNA"/>
</dbReference>
<feature type="domain" description="HTH tetR-type" evidence="6">
    <location>
        <begin position="58"/>
        <end position="118"/>
    </location>
</feature>
<organism evidence="7 8">
    <name type="scientific">Chitinivorax tropicus</name>
    <dbReference type="NCBI Taxonomy" id="714531"/>
    <lineage>
        <taxon>Bacteria</taxon>
        <taxon>Pseudomonadati</taxon>
        <taxon>Pseudomonadota</taxon>
        <taxon>Betaproteobacteria</taxon>
        <taxon>Chitinivorax</taxon>
    </lineage>
</organism>
<reference evidence="7 8" key="1">
    <citation type="submission" date="2020-08" db="EMBL/GenBank/DDBJ databases">
        <title>Genomic Encyclopedia of Type Strains, Phase IV (KMG-IV): sequencing the most valuable type-strain genomes for metagenomic binning, comparative biology and taxonomic classification.</title>
        <authorList>
            <person name="Goeker M."/>
        </authorList>
    </citation>
    <scope>NUCLEOTIDE SEQUENCE [LARGE SCALE GENOMIC DNA]</scope>
    <source>
        <strain evidence="7 8">DSM 27165</strain>
    </source>
</reference>
<dbReference type="Pfam" id="PF13977">
    <property type="entry name" value="TetR_C_6"/>
    <property type="match status" value="1"/>
</dbReference>
<dbReference type="PANTHER" id="PTHR30055:SF229">
    <property type="entry name" value="HTH-TYPE TRANSCRIPTIONAL REPRESSOR RV1474C"/>
    <property type="match status" value="1"/>
</dbReference>
<dbReference type="PANTHER" id="PTHR30055">
    <property type="entry name" value="HTH-TYPE TRANSCRIPTIONAL REGULATOR RUTR"/>
    <property type="match status" value="1"/>
</dbReference>
<dbReference type="PROSITE" id="PS01081">
    <property type="entry name" value="HTH_TETR_1"/>
    <property type="match status" value="1"/>
</dbReference>
<dbReference type="SUPFAM" id="SSF46689">
    <property type="entry name" value="Homeodomain-like"/>
    <property type="match status" value="1"/>
</dbReference>
<dbReference type="InterPro" id="IPR036271">
    <property type="entry name" value="Tet_transcr_reg_TetR-rel_C_sf"/>
</dbReference>
<sequence>MKFIDILRDLAEEKGVEQVSYGDVAGRAGVPWQTVKRHLGAREHFAELLNNQAEQPNPDARVRILHAAAKVFAEKGYEAASLDLVAAAAGLTKGAIYWHFRNKADLFFALLDSRFRSSVDGLPHQVEQALQHTEPRQGLTSLVSNQWRNGMTDPMWPALFLEFVGQIRDEQVRQHIAKTYDETYSLSSKLLPVLKKGGLAAKDVDDQAMGVMWTALFDGLMIAKLVQRDTLDVERLLPIIVDLIWRGIGPKADVD</sequence>
<dbReference type="InterPro" id="IPR009057">
    <property type="entry name" value="Homeodomain-like_sf"/>
</dbReference>
<keyword evidence="4" id="KW-0804">Transcription</keyword>
<dbReference type="InterPro" id="IPR050109">
    <property type="entry name" value="HTH-type_TetR-like_transc_reg"/>
</dbReference>
<evidence type="ECO:0000256" key="5">
    <source>
        <dbReference type="PROSITE-ProRule" id="PRU00335"/>
    </source>
</evidence>
<gene>
    <name evidence="7" type="ORF">HNQ59_001033</name>
</gene>
<dbReference type="InterPro" id="IPR039538">
    <property type="entry name" value="BetI_C"/>
</dbReference>
<evidence type="ECO:0000256" key="4">
    <source>
        <dbReference type="ARBA" id="ARBA00023163"/>
    </source>
</evidence>
<evidence type="ECO:0000256" key="2">
    <source>
        <dbReference type="ARBA" id="ARBA00023015"/>
    </source>
</evidence>
<protein>
    <submittedName>
        <fullName evidence="7">TetR/AcrR family acrAB operon transcriptional repressor</fullName>
    </submittedName>
</protein>
<dbReference type="RefSeq" id="WP_246490853.1">
    <property type="nucleotide sequence ID" value="NZ_JACHHY010000005.1"/>
</dbReference>
<accession>A0A840MNL4</accession>